<dbReference type="EMBL" id="CP047593">
    <property type="protein sequence ID" value="QHI69706.1"/>
    <property type="molecule type" value="Genomic_DNA"/>
</dbReference>
<dbReference type="Pfam" id="PF00881">
    <property type="entry name" value="Nitroreductase"/>
    <property type="match status" value="1"/>
</dbReference>
<dbReference type="Proteomes" id="UP000464954">
    <property type="component" value="Chromosome"/>
</dbReference>
<evidence type="ECO:0000256" key="2">
    <source>
        <dbReference type="ARBA" id="ARBA00023002"/>
    </source>
</evidence>
<dbReference type="PANTHER" id="PTHR43673">
    <property type="entry name" value="NAD(P)H NITROREDUCTASE YDGI-RELATED"/>
    <property type="match status" value="1"/>
</dbReference>
<keyword evidence="5" id="KW-1185">Reference proteome</keyword>
<comment type="similarity">
    <text evidence="1">Belongs to the nitroreductase family.</text>
</comment>
<dbReference type="InterPro" id="IPR000415">
    <property type="entry name" value="Nitroreductase-like"/>
</dbReference>
<dbReference type="Gene3D" id="3.40.109.10">
    <property type="entry name" value="NADH Oxidase"/>
    <property type="match status" value="1"/>
</dbReference>
<proteinExistence type="inferred from homology"/>
<evidence type="ECO:0000313" key="4">
    <source>
        <dbReference type="EMBL" id="QHI69706.1"/>
    </source>
</evidence>
<evidence type="ECO:0000259" key="3">
    <source>
        <dbReference type="Pfam" id="PF00881"/>
    </source>
</evidence>
<sequence>MSNNTPLSNQPFLDLVKHRTSCRSYRPEPAPKEALEKMIEAARMAPSACNRQPWQFAVVTDKSVQMQLISKAFLPGIPMRWAEHAGAIIALGMKRTTLTHQIATKISGVDYPLLDMGIAGEHLVLQAEELGLGTCWIGWIKPKIARRIVGWPRSIEVVSLITVGRPDGERQTRPRRSIDEITKWI</sequence>
<keyword evidence="2" id="KW-0560">Oxidoreductase</keyword>
<dbReference type="SUPFAM" id="SSF55469">
    <property type="entry name" value="FMN-dependent nitroreductase-like"/>
    <property type="match status" value="1"/>
</dbReference>
<evidence type="ECO:0000313" key="5">
    <source>
        <dbReference type="Proteomes" id="UP000464954"/>
    </source>
</evidence>
<feature type="domain" description="Nitroreductase" evidence="3">
    <location>
        <begin position="16"/>
        <end position="165"/>
    </location>
</feature>
<dbReference type="GO" id="GO:0016491">
    <property type="term" value="F:oxidoreductase activity"/>
    <property type="evidence" value="ECO:0007669"/>
    <property type="project" value="UniProtKB-KW"/>
</dbReference>
<gene>
    <name evidence="4" type="ORF">GT409_09660</name>
</gene>
<accession>A0A6P1MDP2</accession>
<evidence type="ECO:0000256" key="1">
    <source>
        <dbReference type="ARBA" id="ARBA00007118"/>
    </source>
</evidence>
<protein>
    <submittedName>
        <fullName evidence="4">NAD(P)H nitroreductase</fullName>
    </submittedName>
</protein>
<dbReference type="AlphaFoldDB" id="A0A6P1MDP2"/>
<organism evidence="4 5">
    <name type="scientific">Tichowtungia aerotolerans</name>
    <dbReference type="NCBI Taxonomy" id="2697043"/>
    <lineage>
        <taxon>Bacteria</taxon>
        <taxon>Pseudomonadati</taxon>
        <taxon>Kiritimatiellota</taxon>
        <taxon>Tichowtungiia</taxon>
        <taxon>Tichowtungiales</taxon>
        <taxon>Tichowtungiaceae</taxon>
        <taxon>Tichowtungia</taxon>
    </lineage>
</organism>
<dbReference type="PANTHER" id="PTHR43673:SF10">
    <property type="entry name" value="NADH DEHYDROGENASE_NAD(P)H NITROREDUCTASE XCC3605-RELATED"/>
    <property type="match status" value="1"/>
</dbReference>
<dbReference type="KEGG" id="taer:GT409_09660"/>
<dbReference type="InterPro" id="IPR029479">
    <property type="entry name" value="Nitroreductase"/>
</dbReference>
<name>A0A6P1MDP2_9BACT</name>
<reference evidence="4 5" key="1">
    <citation type="submission" date="2020-01" db="EMBL/GenBank/DDBJ databases">
        <title>Ponticoccus aerotolerans gen. nov., sp. nov., an anaerobic bacterium and proposal of Ponticoccusceae fam. nov., Ponticoccusles ord. nov. and Ponticoccuse classis nov. in the phylum Kiritimatiellaeota.</title>
        <authorList>
            <person name="Zhou L.Y."/>
            <person name="Du Z.J."/>
        </authorList>
    </citation>
    <scope>NUCLEOTIDE SEQUENCE [LARGE SCALE GENOMIC DNA]</scope>
    <source>
        <strain evidence="4 5">S-5007</strain>
    </source>
</reference>
<dbReference type="RefSeq" id="WP_160628888.1">
    <property type="nucleotide sequence ID" value="NZ_CP047593.1"/>
</dbReference>